<dbReference type="SMART" id="SM00304">
    <property type="entry name" value="HAMP"/>
    <property type="match status" value="1"/>
</dbReference>
<dbReference type="InterPro" id="IPR035440">
    <property type="entry name" value="4HB_MCP_dom_sf"/>
</dbReference>
<feature type="transmembrane region" description="Helical" evidence="12">
    <location>
        <begin position="184"/>
        <end position="205"/>
    </location>
</feature>
<dbReference type="PANTHER" id="PTHR32089:SF112">
    <property type="entry name" value="LYSOZYME-LIKE PROTEIN-RELATED"/>
    <property type="match status" value="1"/>
</dbReference>
<proteinExistence type="inferred from homology"/>
<name>A0ABV2NCA7_9HYPH</name>
<keyword evidence="16" id="KW-1185">Reference proteome</keyword>
<evidence type="ECO:0000256" key="3">
    <source>
        <dbReference type="ARBA" id="ARBA00022481"/>
    </source>
</evidence>
<feature type="domain" description="Methyl-accepting transducer" evidence="13">
    <location>
        <begin position="292"/>
        <end position="532"/>
    </location>
</feature>
<evidence type="ECO:0000256" key="4">
    <source>
        <dbReference type="ARBA" id="ARBA00022500"/>
    </source>
</evidence>
<keyword evidence="5" id="KW-0997">Cell inner membrane</keyword>
<evidence type="ECO:0000256" key="6">
    <source>
        <dbReference type="ARBA" id="ARBA00022692"/>
    </source>
</evidence>
<dbReference type="Gene3D" id="1.10.287.950">
    <property type="entry name" value="Methyl-accepting chemotaxis protein"/>
    <property type="match status" value="1"/>
</dbReference>
<evidence type="ECO:0000256" key="9">
    <source>
        <dbReference type="ARBA" id="ARBA00023224"/>
    </source>
</evidence>
<evidence type="ECO:0000259" key="14">
    <source>
        <dbReference type="PROSITE" id="PS50885"/>
    </source>
</evidence>
<keyword evidence="2" id="KW-1003">Cell membrane</keyword>
<dbReference type="SUPFAM" id="SSF47170">
    <property type="entry name" value="Aspartate receptor, ligand-binding domain"/>
    <property type="match status" value="1"/>
</dbReference>
<comment type="similarity">
    <text evidence="10">Belongs to the methyl-accepting chemotaxis (MCP) protein family.</text>
</comment>
<keyword evidence="9 11" id="KW-0807">Transducer</keyword>
<keyword evidence="6 12" id="KW-0812">Transmembrane</keyword>
<dbReference type="SMART" id="SM00283">
    <property type="entry name" value="MA"/>
    <property type="match status" value="1"/>
</dbReference>
<protein>
    <submittedName>
        <fullName evidence="15">Methyl-accepting chemotaxis protein</fullName>
    </submittedName>
</protein>
<comment type="caution">
    <text evidence="15">The sequence shown here is derived from an EMBL/GenBank/DDBJ whole genome shotgun (WGS) entry which is preliminary data.</text>
</comment>
<dbReference type="InterPro" id="IPR004090">
    <property type="entry name" value="Chemotax_Me-accpt_rcpt"/>
</dbReference>
<reference evidence="15 16" key="1">
    <citation type="submission" date="2024-06" db="EMBL/GenBank/DDBJ databases">
        <title>Genomics of switchgrass bacterial isolates.</title>
        <authorList>
            <person name="Shade A."/>
        </authorList>
    </citation>
    <scope>NUCLEOTIDE SEQUENCE [LARGE SCALE GENOMIC DNA]</scope>
    <source>
        <strain evidence="15 16">PvP084</strain>
    </source>
</reference>
<evidence type="ECO:0000256" key="10">
    <source>
        <dbReference type="ARBA" id="ARBA00029447"/>
    </source>
</evidence>
<evidence type="ECO:0000259" key="13">
    <source>
        <dbReference type="PROSITE" id="PS50111"/>
    </source>
</evidence>
<evidence type="ECO:0000256" key="8">
    <source>
        <dbReference type="ARBA" id="ARBA00023136"/>
    </source>
</evidence>
<accession>A0ABV2NCA7</accession>
<feature type="domain" description="HAMP" evidence="14">
    <location>
        <begin position="206"/>
        <end position="259"/>
    </location>
</feature>
<dbReference type="PANTHER" id="PTHR32089">
    <property type="entry name" value="METHYL-ACCEPTING CHEMOTAXIS PROTEIN MCPB"/>
    <property type="match status" value="1"/>
</dbReference>
<dbReference type="PROSITE" id="PS50111">
    <property type="entry name" value="CHEMOTAXIS_TRANSDUC_2"/>
    <property type="match status" value="1"/>
</dbReference>
<gene>
    <name evidence="15" type="ORF">ABIC20_001374</name>
</gene>
<evidence type="ECO:0000256" key="5">
    <source>
        <dbReference type="ARBA" id="ARBA00022519"/>
    </source>
</evidence>
<dbReference type="RefSeq" id="WP_070998421.1">
    <property type="nucleotide sequence ID" value="NZ_JBEPNV010000001.1"/>
</dbReference>
<dbReference type="Pfam" id="PF00015">
    <property type="entry name" value="MCPsignal"/>
    <property type="match status" value="1"/>
</dbReference>
<comment type="subcellular location">
    <subcellularLocation>
        <location evidence="1">Cell inner membrane</location>
        <topology evidence="1">Multi-pass membrane protein</topology>
    </subcellularLocation>
</comment>
<dbReference type="Pfam" id="PF02203">
    <property type="entry name" value="TarH"/>
    <property type="match status" value="1"/>
</dbReference>
<evidence type="ECO:0000256" key="12">
    <source>
        <dbReference type="SAM" id="Phobius"/>
    </source>
</evidence>
<evidence type="ECO:0000256" key="1">
    <source>
        <dbReference type="ARBA" id="ARBA00004429"/>
    </source>
</evidence>
<evidence type="ECO:0000256" key="7">
    <source>
        <dbReference type="ARBA" id="ARBA00022989"/>
    </source>
</evidence>
<dbReference type="CDD" id="cd06225">
    <property type="entry name" value="HAMP"/>
    <property type="match status" value="1"/>
</dbReference>
<dbReference type="EMBL" id="JBEPNW010000002">
    <property type="protein sequence ID" value="MET3864065.1"/>
    <property type="molecule type" value="Genomic_DNA"/>
</dbReference>
<dbReference type="InterPro" id="IPR003660">
    <property type="entry name" value="HAMP_dom"/>
</dbReference>
<dbReference type="Proteomes" id="UP001549119">
    <property type="component" value="Unassembled WGS sequence"/>
</dbReference>
<dbReference type="InterPro" id="IPR003122">
    <property type="entry name" value="Tar_rcpt_lig-bd"/>
</dbReference>
<dbReference type="Pfam" id="PF00672">
    <property type="entry name" value="HAMP"/>
    <property type="match status" value="1"/>
</dbReference>
<keyword evidence="7 12" id="KW-1133">Transmembrane helix</keyword>
<evidence type="ECO:0000313" key="15">
    <source>
        <dbReference type="EMBL" id="MET3864065.1"/>
    </source>
</evidence>
<dbReference type="PROSITE" id="PS50885">
    <property type="entry name" value="HAMP"/>
    <property type="match status" value="1"/>
</dbReference>
<dbReference type="PRINTS" id="PR00260">
    <property type="entry name" value="CHEMTRNSDUCR"/>
</dbReference>
<evidence type="ECO:0000256" key="11">
    <source>
        <dbReference type="PROSITE-ProRule" id="PRU00284"/>
    </source>
</evidence>
<dbReference type="SUPFAM" id="SSF58104">
    <property type="entry name" value="Methyl-accepting chemotaxis protein (MCP) signaling domain"/>
    <property type="match status" value="1"/>
</dbReference>
<organism evidence="15 16">
    <name type="scientific">Methylobacterium radiotolerans</name>
    <dbReference type="NCBI Taxonomy" id="31998"/>
    <lineage>
        <taxon>Bacteria</taxon>
        <taxon>Pseudomonadati</taxon>
        <taxon>Pseudomonadota</taxon>
        <taxon>Alphaproteobacteria</taxon>
        <taxon>Hyphomicrobiales</taxon>
        <taxon>Methylobacteriaceae</taxon>
        <taxon>Methylobacterium</taxon>
    </lineage>
</organism>
<dbReference type="Gene3D" id="6.10.340.10">
    <property type="match status" value="1"/>
</dbReference>
<dbReference type="InterPro" id="IPR004089">
    <property type="entry name" value="MCPsignal_dom"/>
</dbReference>
<keyword evidence="8 12" id="KW-0472">Membrane</keyword>
<sequence>MINTIKGRLFALLAVLGTLLIGSAGLSNYALYKNFRGLESIYADRVMPLSQFGTMRDAFDAILTATRDFEVHAIQAAEAVTILDHQLARAKEAWAAYLTTYLTPEETQLVAKLTPRFDRDAAIVADLVRALTNGDLDAVTASRIDLLRAMSPTTATIGELSDLQVREARAEFERADAMAQRLRMLLLATLAGAALAVGYGVRVILTQVTRPIGRTTATMTRLAAGDLDARIDGADRGDEIGAMVKAVQVFKDALVAKRAADVAAATEAAAKARRAETMDRATRTFRQQMEGLTAALATSAGAMESAAATMDRNAGQTATQLLQVSSAAEQTSVHVQTVAAASEELATSIGVINGQITRSSDMAQRAAAEATETNTLVMSLADGAERIGTVISLIAGIAAQTNLLALNATIEAARAGDAGRGFAVVATEVKELAAQTVRATETISDQVATIQKETHRAVDVIQAITASVLDLRTIATSVAASMEEQEAVTQEIVRNVSQAADGTRAVTVTIGTITQAAGETGRTAAAALDAATALSRQSETLNAAVAGFLAAVQAA</sequence>
<evidence type="ECO:0000313" key="16">
    <source>
        <dbReference type="Proteomes" id="UP001549119"/>
    </source>
</evidence>
<keyword evidence="3" id="KW-0488">Methylation</keyword>
<keyword evidence="4" id="KW-0145">Chemotaxis</keyword>
<evidence type="ECO:0000256" key="2">
    <source>
        <dbReference type="ARBA" id="ARBA00022475"/>
    </source>
</evidence>